<evidence type="ECO:0000256" key="2">
    <source>
        <dbReference type="ARBA" id="ARBA00023125"/>
    </source>
</evidence>
<dbReference type="Gene3D" id="1.10.260.40">
    <property type="entry name" value="lambda repressor-like DNA-binding domains"/>
    <property type="match status" value="1"/>
</dbReference>
<comment type="caution">
    <text evidence="5">The sequence shown here is derived from an EMBL/GenBank/DDBJ whole genome shotgun (WGS) entry which is preliminary data.</text>
</comment>
<evidence type="ECO:0000256" key="3">
    <source>
        <dbReference type="ARBA" id="ARBA00023163"/>
    </source>
</evidence>
<keyword evidence="1" id="KW-0805">Transcription regulation</keyword>
<reference evidence="5 6" key="1">
    <citation type="submission" date="2013-02" db="EMBL/GenBank/DDBJ databases">
        <title>Insights into the proteome of triclosan-resistant Pseudomonas putida TRO1, isolated from activated sludge.</title>
        <authorList>
            <person name="Lolas I.B."/>
            <person name="Almeida B."/>
            <person name="Starnawski P.M."/>
            <person name="Soenderkaer M."/>
            <person name="Nielsen K.L."/>
            <person name="Nielsen J.L."/>
        </authorList>
    </citation>
    <scope>NUCLEOTIDE SEQUENCE [LARGE SCALE GENOMIC DNA]</scope>
    <source>
        <strain evidence="5 6">TRO1</strain>
    </source>
</reference>
<evidence type="ECO:0000259" key="4">
    <source>
        <dbReference type="PROSITE" id="PS50943"/>
    </source>
</evidence>
<protein>
    <recommendedName>
        <fullName evidence="4">HTH cro/C1-type domain-containing protein</fullName>
    </recommendedName>
</protein>
<proteinExistence type="predicted"/>
<evidence type="ECO:0000256" key="1">
    <source>
        <dbReference type="ARBA" id="ARBA00023015"/>
    </source>
</evidence>
<dbReference type="GO" id="GO:0003677">
    <property type="term" value="F:DNA binding"/>
    <property type="evidence" value="ECO:0007669"/>
    <property type="project" value="UniProtKB-KW"/>
</dbReference>
<sequence>MTIKPHDCPLVAVFAANVRRRRLELGFSQEELAERAGVHRTYVGMLERSEKNVTIYNIERIAQGLGVSPDLLLRCSEDQENPPRVGS</sequence>
<dbReference type="Pfam" id="PF01381">
    <property type="entry name" value="HTH_3"/>
    <property type="match status" value="1"/>
</dbReference>
<dbReference type="PROSITE" id="PS50943">
    <property type="entry name" value="HTH_CROC1"/>
    <property type="match status" value="1"/>
</dbReference>
<dbReference type="GO" id="GO:0005829">
    <property type="term" value="C:cytosol"/>
    <property type="evidence" value="ECO:0007669"/>
    <property type="project" value="TreeGrafter"/>
</dbReference>
<dbReference type="EMBL" id="APBQ01000107">
    <property type="protein sequence ID" value="ENY76474.1"/>
    <property type="molecule type" value="Genomic_DNA"/>
</dbReference>
<gene>
    <name evidence="5" type="ORF">C206_17102</name>
</gene>
<keyword evidence="2" id="KW-0238">DNA-binding</keyword>
<dbReference type="SMART" id="SM00530">
    <property type="entry name" value="HTH_XRE"/>
    <property type="match status" value="1"/>
</dbReference>
<dbReference type="InterPro" id="IPR050807">
    <property type="entry name" value="TransReg_Diox_bact_type"/>
</dbReference>
<dbReference type="SUPFAM" id="SSF47413">
    <property type="entry name" value="lambda repressor-like DNA-binding domains"/>
    <property type="match status" value="1"/>
</dbReference>
<evidence type="ECO:0000313" key="5">
    <source>
        <dbReference type="EMBL" id="ENY76474.1"/>
    </source>
</evidence>
<feature type="domain" description="HTH cro/C1-type" evidence="4">
    <location>
        <begin position="18"/>
        <end position="72"/>
    </location>
</feature>
<keyword evidence="3" id="KW-0804">Transcription</keyword>
<organism evidence="5 6">
    <name type="scientific">Pseudomonas putida TRO1</name>
    <dbReference type="NCBI Taxonomy" id="1227924"/>
    <lineage>
        <taxon>Bacteria</taxon>
        <taxon>Pseudomonadati</taxon>
        <taxon>Pseudomonadota</taxon>
        <taxon>Gammaproteobacteria</taxon>
        <taxon>Pseudomonadales</taxon>
        <taxon>Pseudomonadaceae</taxon>
        <taxon>Pseudomonas</taxon>
    </lineage>
</organism>
<dbReference type="RefSeq" id="WP_004576393.1">
    <property type="nucleotide sequence ID" value="NZ_APBQ01000107.1"/>
</dbReference>
<accession>A0AAD2W954</accession>
<name>A0AAD2W954_PSEPU</name>
<dbReference type="AlphaFoldDB" id="A0AAD2W954"/>
<dbReference type="InterPro" id="IPR001387">
    <property type="entry name" value="Cro/C1-type_HTH"/>
</dbReference>
<dbReference type="PANTHER" id="PTHR46797">
    <property type="entry name" value="HTH-TYPE TRANSCRIPTIONAL REGULATOR"/>
    <property type="match status" value="1"/>
</dbReference>
<dbReference type="InterPro" id="IPR010982">
    <property type="entry name" value="Lambda_DNA-bd_dom_sf"/>
</dbReference>
<dbReference type="CDD" id="cd00093">
    <property type="entry name" value="HTH_XRE"/>
    <property type="match status" value="1"/>
</dbReference>
<dbReference type="Proteomes" id="UP000013237">
    <property type="component" value="Unassembled WGS sequence"/>
</dbReference>
<evidence type="ECO:0000313" key="6">
    <source>
        <dbReference type="Proteomes" id="UP000013237"/>
    </source>
</evidence>
<dbReference type="PANTHER" id="PTHR46797:SF23">
    <property type="entry name" value="HTH-TYPE TRANSCRIPTIONAL REGULATOR SUTR"/>
    <property type="match status" value="1"/>
</dbReference>
<dbReference type="GO" id="GO:0003700">
    <property type="term" value="F:DNA-binding transcription factor activity"/>
    <property type="evidence" value="ECO:0007669"/>
    <property type="project" value="TreeGrafter"/>
</dbReference>